<dbReference type="Gene3D" id="3.40.430.10">
    <property type="entry name" value="Dihydrofolate Reductase, subunit A"/>
    <property type="match status" value="1"/>
</dbReference>
<dbReference type="CDD" id="cd05233">
    <property type="entry name" value="SDR_c"/>
    <property type="match status" value="1"/>
</dbReference>
<dbReference type="PRINTS" id="PR00080">
    <property type="entry name" value="SDRFAMILY"/>
</dbReference>
<gene>
    <name evidence="6" type="ORF">LUZ63_024126</name>
</gene>
<feature type="domain" description="DHFR" evidence="5">
    <location>
        <begin position="1"/>
        <end position="49"/>
    </location>
</feature>
<dbReference type="OrthoDB" id="505500at2759"/>
<dbReference type="GO" id="GO:0004146">
    <property type="term" value="F:dihydrofolate reductase activity"/>
    <property type="evidence" value="ECO:0007669"/>
    <property type="project" value="InterPro"/>
</dbReference>
<keyword evidence="7" id="KW-1185">Reference proteome</keyword>
<accession>A0A9Q0BWX3</accession>
<feature type="compositionally biased region" description="Basic residues" evidence="4">
    <location>
        <begin position="88"/>
        <end position="97"/>
    </location>
</feature>
<dbReference type="Pfam" id="PF00106">
    <property type="entry name" value="adh_short"/>
    <property type="match status" value="1"/>
</dbReference>
<feature type="compositionally biased region" description="Basic and acidic residues" evidence="4">
    <location>
        <begin position="69"/>
        <end position="87"/>
    </location>
</feature>
<protein>
    <recommendedName>
        <fullName evidence="5">DHFR domain-containing protein</fullName>
    </recommendedName>
</protein>
<feature type="region of interest" description="Disordered" evidence="4">
    <location>
        <begin position="46"/>
        <end position="97"/>
    </location>
</feature>
<dbReference type="InterPro" id="IPR001796">
    <property type="entry name" value="DHFR_dom"/>
</dbReference>
<evidence type="ECO:0000313" key="6">
    <source>
        <dbReference type="EMBL" id="KAJ1680644.1"/>
    </source>
</evidence>
<dbReference type="PROSITE" id="PS51330">
    <property type="entry name" value="DHFR_2"/>
    <property type="match status" value="1"/>
</dbReference>
<comment type="caution">
    <text evidence="6">The sequence shown here is derived from an EMBL/GenBank/DDBJ whole genome shotgun (WGS) entry which is preliminary data.</text>
</comment>
<organism evidence="6 7">
    <name type="scientific">Rhynchospora breviuscula</name>
    <dbReference type="NCBI Taxonomy" id="2022672"/>
    <lineage>
        <taxon>Eukaryota</taxon>
        <taxon>Viridiplantae</taxon>
        <taxon>Streptophyta</taxon>
        <taxon>Embryophyta</taxon>
        <taxon>Tracheophyta</taxon>
        <taxon>Spermatophyta</taxon>
        <taxon>Magnoliopsida</taxon>
        <taxon>Liliopsida</taxon>
        <taxon>Poales</taxon>
        <taxon>Cyperaceae</taxon>
        <taxon>Cyperoideae</taxon>
        <taxon>Rhynchosporeae</taxon>
        <taxon>Rhynchospora</taxon>
    </lineage>
</organism>
<evidence type="ECO:0000256" key="3">
    <source>
        <dbReference type="RuleBase" id="RU000363"/>
    </source>
</evidence>
<dbReference type="InterPro" id="IPR036291">
    <property type="entry name" value="NAD(P)-bd_dom_sf"/>
</dbReference>
<dbReference type="InterPro" id="IPR024072">
    <property type="entry name" value="DHFR-like_dom_sf"/>
</dbReference>
<evidence type="ECO:0000259" key="5">
    <source>
        <dbReference type="PROSITE" id="PS51330"/>
    </source>
</evidence>
<dbReference type="EMBL" id="JAMQYH010001412">
    <property type="protein sequence ID" value="KAJ1680644.1"/>
    <property type="molecule type" value="Genomic_DNA"/>
</dbReference>
<name>A0A9Q0BWX3_9POAL</name>
<dbReference type="Pfam" id="PF00186">
    <property type="entry name" value="DHFR_1"/>
    <property type="match status" value="1"/>
</dbReference>
<dbReference type="Proteomes" id="UP001151287">
    <property type="component" value="Unassembled WGS sequence"/>
</dbReference>
<dbReference type="GO" id="GO:0016020">
    <property type="term" value="C:membrane"/>
    <property type="evidence" value="ECO:0007669"/>
    <property type="project" value="TreeGrafter"/>
</dbReference>
<evidence type="ECO:0000256" key="2">
    <source>
        <dbReference type="ARBA" id="ARBA00023002"/>
    </source>
</evidence>
<sequence>MPWHVPEDLAHFRGVTGASDVVMGRRTWESLPPRFRPLPGRRNIVVSRSDDGADAGCRAGGIPRRRPRPRDDRRGLGDRRRTPLRRGDRPRRRARGVARLPHRHPVPVRDLRAFGASVTRTALITGASSGLGAEFARQLAARGADLVLVARDRAALEEVAAPVRAAHGTRVEVLPADLLDADDLAAVEARVAAGIDVLVNNAGFGLDLAFEKTDVADEVRHLRLHVEVAMRLAHAALPAMLAGDGGRIVNVASVAGFVPRGTYGAVKGWLISFSRWANVVYAPRGVTVTAVCPGFVHTNFHERLGLPPGQEGVAPGLWLDAATVVREGLRDAARGRSVSIPSVRYKMLVAVSRLLPDRIVAKAAARGR</sequence>
<dbReference type="SUPFAM" id="SSF53597">
    <property type="entry name" value="Dihydrofolate reductase-like"/>
    <property type="match status" value="1"/>
</dbReference>
<dbReference type="Gene3D" id="3.40.50.720">
    <property type="entry name" value="NAD(P)-binding Rossmann-like Domain"/>
    <property type="match status" value="1"/>
</dbReference>
<reference evidence="6" key="1">
    <citation type="journal article" date="2022" name="Cell">
        <title>Repeat-based holocentromeres influence genome architecture and karyotype evolution.</title>
        <authorList>
            <person name="Hofstatter P.G."/>
            <person name="Thangavel G."/>
            <person name="Lux T."/>
            <person name="Neumann P."/>
            <person name="Vondrak T."/>
            <person name="Novak P."/>
            <person name="Zhang M."/>
            <person name="Costa L."/>
            <person name="Castellani M."/>
            <person name="Scott A."/>
            <person name="Toegelov H."/>
            <person name="Fuchs J."/>
            <person name="Mata-Sucre Y."/>
            <person name="Dias Y."/>
            <person name="Vanzela A.L.L."/>
            <person name="Huettel B."/>
            <person name="Almeida C.C.S."/>
            <person name="Simkova H."/>
            <person name="Souza G."/>
            <person name="Pedrosa-Harand A."/>
            <person name="Macas J."/>
            <person name="Mayer K.F.X."/>
            <person name="Houben A."/>
            <person name="Marques A."/>
        </authorList>
    </citation>
    <scope>NUCLEOTIDE SEQUENCE</scope>
    <source>
        <strain evidence="6">RhyBre1mFocal</strain>
    </source>
</reference>
<evidence type="ECO:0000256" key="4">
    <source>
        <dbReference type="SAM" id="MobiDB-lite"/>
    </source>
</evidence>
<dbReference type="AlphaFoldDB" id="A0A9Q0BWX3"/>
<dbReference type="PANTHER" id="PTHR44196:SF2">
    <property type="entry name" value="SHORT-CHAIN DEHYDROGENASE-RELATED"/>
    <property type="match status" value="1"/>
</dbReference>
<comment type="similarity">
    <text evidence="1 3">Belongs to the short-chain dehydrogenases/reductases (SDR) family.</text>
</comment>
<dbReference type="PRINTS" id="PR00081">
    <property type="entry name" value="GDHRDH"/>
</dbReference>
<dbReference type="CDD" id="cd00209">
    <property type="entry name" value="DHFR"/>
    <property type="match status" value="1"/>
</dbReference>
<evidence type="ECO:0000256" key="1">
    <source>
        <dbReference type="ARBA" id="ARBA00006484"/>
    </source>
</evidence>
<dbReference type="PANTHER" id="PTHR44196">
    <property type="entry name" value="DEHYDROGENASE/REDUCTASE SDR FAMILY MEMBER 7B"/>
    <property type="match status" value="1"/>
</dbReference>
<proteinExistence type="inferred from homology"/>
<dbReference type="SUPFAM" id="SSF51735">
    <property type="entry name" value="NAD(P)-binding Rossmann-fold domains"/>
    <property type="match status" value="1"/>
</dbReference>
<dbReference type="GO" id="GO:0046654">
    <property type="term" value="P:tetrahydrofolate biosynthetic process"/>
    <property type="evidence" value="ECO:0007669"/>
    <property type="project" value="InterPro"/>
</dbReference>
<dbReference type="InterPro" id="IPR002347">
    <property type="entry name" value="SDR_fam"/>
</dbReference>
<evidence type="ECO:0000313" key="7">
    <source>
        <dbReference type="Proteomes" id="UP001151287"/>
    </source>
</evidence>
<keyword evidence="2" id="KW-0560">Oxidoreductase</keyword>